<dbReference type="InterPro" id="IPR038765">
    <property type="entry name" value="Papain-like_cys_pep_sf"/>
</dbReference>
<dbReference type="PANTHER" id="PTHR33490">
    <property type="entry name" value="BLR5614 PROTEIN-RELATED"/>
    <property type="match status" value="1"/>
</dbReference>
<dbReference type="SMART" id="SM00460">
    <property type="entry name" value="TGc"/>
    <property type="match status" value="1"/>
</dbReference>
<gene>
    <name evidence="3" type="ORF">CLOACE_12510</name>
</gene>
<evidence type="ECO:0000259" key="2">
    <source>
        <dbReference type="SMART" id="SM00460"/>
    </source>
</evidence>
<reference evidence="3 4" key="1">
    <citation type="submission" date="2016-06" db="EMBL/GenBank/DDBJ databases">
        <title>Genome sequence of Clostridium acetireducens DSM 10703.</title>
        <authorList>
            <person name="Poehlein A."/>
            <person name="Fluechter S."/>
            <person name="Duerre P."/>
            <person name="Daniel R."/>
        </authorList>
    </citation>
    <scope>NUCLEOTIDE SEQUENCE [LARGE SCALE GENOMIC DNA]</scope>
    <source>
        <strain evidence="3 4">DSM 10703</strain>
    </source>
</reference>
<evidence type="ECO:0000313" key="4">
    <source>
        <dbReference type="Proteomes" id="UP000175744"/>
    </source>
</evidence>
<feature type="transmembrane region" description="Helical" evidence="1">
    <location>
        <begin position="88"/>
        <end position="121"/>
    </location>
</feature>
<organism evidence="3 4">
    <name type="scientific">Clostridium acetireducens DSM 10703</name>
    <dbReference type="NCBI Taxonomy" id="1121290"/>
    <lineage>
        <taxon>Bacteria</taxon>
        <taxon>Bacillati</taxon>
        <taxon>Bacillota</taxon>
        <taxon>Clostridia</taxon>
        <taxon>Eubacteriales</taxon>
        <taxon>Clostridiaceae</taxon>
        <taxon>Clostridium</taxon>
    </lineage>
</organism>
<dbReference type="AlphaFoldDB" id="A0A1E8EYP7"/>
<keyword evidence="4" id="KW-1185">Reference proteome</keyword>
<feature type="domain" description="Transglutaminase-like" evidence="2">
    <location>
        <begin position="303"/>
        <end position="365"/>
    </location>
</feature>
<name>A0A1E8EYP7_9CLOT</name>
<dbReference type="PATRIC" id="fig|1121290.3.peg.1235"/>
<dbReference type="PANTHER" id="PTHR33490:SF3">
    <property type="entry name" value="CONSERVED INTEGRAL MEMBRANE PROTEIN"/>
    <property type="match status" value="1"/>
</dbReference>
<evidence type="ECO:0000256" key="1">
    <source>
        <dbReference type="SAM" id="Phobius"/>
    </source>
</evidence>
<dbReference type="Proteomes" id="UP000175744">
    <property type="component" value="Unassembled WGS sequence"/>
</dbReference>
<proteinExistence type="predicted"/>
<sequence length="390" mass="44823">MKLNPITIILLLSFIYPLLKGFLFKFSSHDLKYDIEELGKNISFIAGIVLGTYYGRKIFIQHYGGVYKKIYNSIPYSILKYIESNNFVIYLIIIPILIIITYKIVFLILQLMNLITIYPILDNIESFLSRKSEVFKRVAGALFQIPKALCYLLIITFLFNLVSILNGSKALDKYLETSKPYKYICKEVVIPITNSRIAKKLPNIIDNSFKVVIKNSNNQNDKVSYNNKGRTIVYYNGVTLDEGIKSNSKIDKFAKSIVSNEVSTRNKAKILYNWIGSNISYDNEKADKVLNNDFNVRSGAVATFETRKGICFDYSCLYVSMCRANGIKVRLITGYGFNGLTWVNHAWNQVYIPEESQWINVDTTFYKGGNYFDSRRFKIDHKNGTIAGEW</sequence>
<comment type="caution">
    <text evidence="3">The sequence shown here is derived from an EMBL/GenBank/DDBJ whole genome shotgun (WGS) entry which is preliminary data.</text>
</comment>
<dbReference type="InterPro" id="IPR002931">
    <property type="entry name" value="Transglutaminase-like"/>
</dbReference>
<dbReference type="RefSeq" id="WP_175429441.1">
    <property type="nucleotide sequence ID" value="NZ_LZFO01000015.1"/>
</dbReference>
<keyword evidence="1" id="KW-0812">Transmembrane</keyword>
<dbReference type="STRING" id="1121290.CLAOCE_12510"/>
<dbReference type="Gene3D" id="3.10.620.30">
    <property type="match status" value="1"/>
</dbReference>
<keyword evidence="1" id="KW-1133">Transmembrane helix</keyword>
<feature type="transmembrane region" description="Helical" evidence="1">
    <location>
        <begin position="141"/>
        <end position="165"/>
    </location>
</feature>
<protein>
    <submittedName>
        <fullName evidence="3">Transglutaminase-like superfamily protein</fullName>
    </submittedName>
</protein>
<evidence type="ECO:0000313" key="3">
    <source>
        <dbReference type="EMBL" id="OFI06108.1"/>
    </source>
</evidence>
<dbReference type="EMBL" id="LZFO01000015">
    <property type="protein sequence ID" value="OFI06108.1"/>
    <property type="molecule type" value="Genomic_DNA"/>
</dbReference>
<dbReference type="Pfam" id="PF01841">
    <property type="entry name" value="Transglut_core"/>
    <property type="match status" value="1"/>
</dbReference>
<keyword evidence="1" id="KW-0472">Membrane</keyword>
<feature type="transmembrane region" description="Helical" evidence="1">
    <location>
        <begin position="6"/>
        <end position="23"/>
    </location>
</feature>
<accession>A0A1E8EYP7</accession>
<dbReference type="SUPFAM" id="SSF54001">
    <property type="entry name" value="Cysteine proteinases"/>
    <property type="match status" value="1"/>
</dbReference>